<sequence>MSKQAFDKLMGQLPDEDKKAIYAAAAAYGLDFESPEWIPFAISQHGLLAIQHAIEDLGAAVKEGSDHAIRQAMKAIHAAKDAELSEVEKAAAEIGAGLRKTAADGRQSLEAQAVKMTAQLTEQLTRTLQATAADIIARQVDPLNRAQQSLTRTVEAANARMAAAGRWFGAKAMVLALALTLIVGLAAWGLVGWERHEVSGLLAQQVQLQATIAQEQATVAALDKRGGRVRWSTCDGRLCFEVSGNQGQDSSGNPTPLGGWTTNGGKVALVIPRGY</sequence>
<reference evidence="2" key="1">
    <citation type="submission" date="2018-10" db="EMBL/GenBank/DDBJ databases">
        <authorList>
            <person name="Plewniak F."/>
        </authorList>
    </citation>
    <scope>NUCLEOTIDE SEQUENCE</scope>
</reference>
<name>A0A3P3ZRH0_9ZZZZ</name>
<proteinExistence type="predicted"/>
<organism evidence="2">
    <name type="scientific">mine drainage metagenome</name>
    <dbReference type="NCBI Taxonomy" id="410659"/>
    <lineage>
        <taxon>unclassified sequences</taxon>
        <taxon>metagenomes</taxon>
        <taxon>ecological metagenomes</taxon>
    </lineage>
</organism>
<gene>
    <name evidence="2" type="ORF">CARN8_6010005</name>
</gene>
<keyword evidence="1" id="KW-0812">Transmembrane</keyword>
<evidence type="ECO:0000256" key="1">
    <source>
        <dbReference type="SAM" id="Phobius"/>
    </source>
</evidence>
<dbReference type="AlphaFoldDB" id="A0A3P3ZRH0"/>
<dbReference type="EMBL" id="UOYP01000559">
    <property type="protein sequence ID" value="VAY89279.1"/>
    <property type="molecule type" value="Genomic_DNA"/>
</dbReference>
<keyword evidence="1" id="KW-0472">Membrane</keyword>
<evidence type="ECO:0000313" key="2">
    <source>
        <dbReference type="EMBL" id="VAY89279.1"/>
    </source>
</evidence>
<accession>A0A3P3ZRH0</accession>
<feature type="transmembrane region" description="Helical" evidence="1">
    <location>
        <begin position="168"/>
        <end position="191"/>
    </location>
</feature>
<keyword evidence="1" id="KW-1133">Transmembrane helix</keyword>
<protein>
    <submittedName>
        <fullName evidence="2">Uncharacterized protein</fullName>
    </submittedName>
</protein>